<dbReference type="GO" id="GO:0005524">
    <property type="term" value="F:ATP binding"/>
    <property type="evidence" value="ECO:0007669"/>
    <property type="project" value="InterPro"/>
</dbReference>
<sequence length="108" mass="12649">MNSLIVDSGNKYIDDFIKEQFTKESVYSEFLEWVPYDNLTNLEFIGKGGFSEIYRVTWEKNSINYGEIFETKKSEVSLKVLNDSQNVDSEFIKELKYTYQLGGFNVIE</sequence>
<dbReference type="EMBL" id="CAJVPK010000063">
    <property type="protein sequence ID" value="CAG8440885.1"/>
    <property type="molecule type" value="Genomic_DNA"/>
</dbReference>
<dbReference type="SUPFAM" id="SSF56112">
    <property type="entry name" value="Protein kinase-like (PK-like)"/>
    <property type="match status" value="1"/>
</dbReference>
<dbReference type="Proteomes" id="UP000789706">
    <property type="component" value="Unassembled WGS sequence"/>
</dbReference>
<dbReference type="InterPro" id="IPR000719">
    <property type="entry name" value="Prot_kinase_dom"/>
</dbReference>
<accession>A0A9N8VAS2</accession>
<dbReference type="GO" id="GO:0004672">
    <property type="term" value="F:protein kinase activity"/>
    <property type="evidence" value="ECO:0007669"/>
    <property type="project" value="InterPro"/>
</dbReference>
<evidence type="ECO:0000313" key="3">
    <source>
        <dbReference type="Proteomes" id="UP000789706"/>
    </source>
</evidence>
<dbReference type="Gene3D" id="3.30.200.20">
    <property type="entry name" value="Phosphorylase Kinase, domain 1"/>
    <property type="match status" value="1"/>
</dbReference>
<organism evidence="2 3">
    <name type="scientific">Diversispora eburnea</name>
    <dbReference type="NCBI Taxonomy" id="1213867"/>
    <lineage>
        <taxon>Eukaryota</taxon>
        <taxon>Fungi</taxon>
        <taxon>Fungi incertae sedis</taxon>
        <taxon>Mucoromycota</taxon>
        <taxon>Glomeromycotina</taxon>
        <taxon>Glomeromycetes</taxon>
        <taxon>Diversisporales</taxon>
        <taxon>Diversisporaceae</taxon>
        <taxon>Diversispora</taxon>
    </lineage>
</organism>
<keyword evidence="3" id="KW-1185">Reference proteome</keyword>
<evidence type="ECO:0000259" key="1">
    <source>
        <dbReference type="PROSITE" id="PS50011"/>
    </source>
</evidence>
<dbReference type="AlphaFoldDB" id="A0A9N8VAS2"/>
<comment type="caution">
    <text evidence="2">The sequence shown here is derived from an EMBL/GenBank/DDBJ whole genome shotgun (WGS) entry which is preliminary data.</text>
</comment>
<protein>
    <submittedName>
        <fullName evidence="2">1023_t:CDS:1</fullName>
    </submittedName>
</protein>
<evidence type="ECO:0000313" key="2">
    <source>
        <dbReference type="EMBL" id="CAG8440885.1"/>
    </source>
</evidence>
<feature type="domain" description="Protein kinase" evidence="1">
    <location>
        <begin position="39"/>
        <end position="108"/>
    </location>
</feature>
<gene>
    <name evidence="2" type="ORF">DEBURN_LOCUS1426</name>
</gene>
<reference evidence="2" key="1">
    <citation type="submission" date="2021-06" db="EMBL/GenBank/DDBJ databases">
        <authorList>
            <person name="Kallberg Y."/>
            <person name="Tangrot J."/>
            <person name="Rosling A."/>
        </authorList>
    </citation>
    <scope>NUCLEOTIDE SEQUENCE</scope>
    <source>
        <strain evidence="2">AZ414A</strain>
    </source>
</reference>
<name>A0A9N8VAS2_9GLOM</name>
<dbReference type="PROSITE" id="PS50011">
    <property type="entry name" value="PROTEIN_KINASE_DOM"/>
    <property type="match status" value="1"/>
</dbReference>
<dbReference type="InterPro" id="IPR011009">
    <property type="entry name" value="Kinase-like_dom_sf"/>
</dbReference>
<dbReference type="OrthoDB" id="2432957at2759"/>
<proteinExistence type="predicted"/>